<evidence type="ECO:0000256" key="1">
    <source>
        <dbReference type="SAM" id="Phobius"/>
    </source>
</evidence>
<keyword evidence="1" id="KW-0812">Transmembrane</keyword>
<dbReference type="InParanoid" id="E2AMW8"/>
<evidence type="ECO:0000313" key="3">
    <source>
        <dbReference type="Proteomes" id="UP000000311"/>
    </source>
</evidence>
<accession>E2AMW8</accession>
<name>E2AMW8_CAMFO</name>
<dbReference type="OrthoDB" id="6134459at2759"/>
<dbReference type="Proteomes" id="UP000000311">
    <property type="component" value="Unassembled WGS sequence"/>
</dbReference>
<feature type="non-terminal residue" evidence="2">
    <location>
        <position position="58"/>
    </location>
</feature>
<keyword evidence="1" id="KW-0472">Membrane</keyword>
<gene>
    <name evidence="2" type="ORF">EAG_12322</name>
</gene>
<proteinExistence type="predicted"/>
<evidence type="ECO:0000313" key="2">
    <source>
        <dbReference type="EMBL" id="EFN65221.1"/>
    </source>
</evidence>
<protein>
    <submittedName>
        <fullName evidence="2">Uncharacterized protein</fullName>
    </submittedName>
</protein>
<feature type="non-terminal residue" evidence="2">
    <location>
        <position position="1"/>
    </location>
</feature>
<keyword evidence="3" id="KW-1185">Reference proteome</keyword>
<organism evidence="3">
    <name type="scientific">Camponotus floridanus</name>
    <name type="common">Florida carpenter ant</name>
    <dbReference type="NCBI Taxonomy" id="104421"/>
    <lineage>
        <taxon>Eukaryota</taxon>
        <taxon>Metazoa</taxon>
        <taxon>Ecdysozoa</taxon>
        <taxon>Arthropoda</taxon>
        <taxon>Hexapoda</taxon>
        <taxon>Insecta</taxon>
        <taxon>Pterygota</taxon>
        <taxon>Neoptera</taxon>
        <taxon>Endopterygota</taxon>
        <taxon>Hymenoptera</taxon>
        <taxon>Apocrita</taxon>
        <taxon>Aculeata</taxon>
        <taxon>Formicoidea</taxon>
        <taxon>Formicidae</taxon>
        <taxon>Formicinae</taxon>
        <taxon>Camponotus</taxon>
    </lineage>
</organism>
<keyword evidence="1" id="KW-1133">Transmembrane helix</keyword>
<feature type="transmembrane region" description="Helical" evidence="1">
    <location>
        <begin position="12"/>
        <end position="34"/>
    </location>
</feature>
<dbReference type="AlphaFoldDB" id="E2AMW8"/>
<reference evidence="2 3" key="1">
    <citation type="journal article" date="2010" name="Science">
        <title>Genomic comparison of the ants Camponotus floridanus and Harpegnathos saltator.</title>
        <authorList>
            <person name="Bonasio R."/>
            <person name="Zhang G."/>
            <person name="Ye C."/>
            <person name="Mutti N.S."/>
            <person name="Fang X."/>
            <person name="Qin N."/>
            <person name="Donahue G."/>
            <person name="Yang P."/>
            <person name="Li Q."/>
            <person name="Li C."/>
            <person name="Zhang P."/>
            <person name="Huang Z."/>
            <person name="Berger S.L."/>
            <person name="Reinberg D."/>
            <person name="Wang J."/>
            <person name="Liebig J."/>
        </authorList>
    </citation>
    <scope>NUCLEOTIDE SEQUENCE [LARGE SCALE GENOMIC DNA]</scope>
    <source>
        <strain evidence="3">C129</strain>
    </source>
</reference>
<sequence length="58" mass="6884">DYDIDNMVIKLYVLSIIFVMDAMQHIGTFIIFVCKKTIMRQLLKRFYQNCKCLSETST</sequence>
<dbReference type="EMBL" id="GL440948">
    <property type="protein sequence ID" value="EFN65221.1"/>
    <property type="molecule type" value="Genomic_DNA"/>
</dbReference>